<dbReference type="PRINTS" id="PR00301">
    <property type="entry name" value="HEATSHOCK70"/>
</dbReference>
<accession>A0A1R2B931</accession>
<dbReference type="Gene3D" id="3.30.30.30">
    <property type="match status" value="1"/>
</dbReference>
<dbReference type="GO" id="GO:0005524">
    <property type="term" value="F:ATP binding"/>
    <property type="evidence" value="ECO:0007669"/>
    <property type="project" value="UniProtKB-KW"/>
</dbReference>
<organism evidence="3 4">
    <name type="scientific">Stentor coeruleus</name>
    <dbReference type="NCBI Taxonomy" id="5963"/>
    <lineage>
        <taxon>Eukaryota</taxon>
        <taxon>Sar</taxon>
        <taxon>Alveolata</taxon>
        <taxon>Ciliophora</taxon>
        <taxon>Postciliodesmatophora</taxon>
        <taxon>Heterotrichea</taxon>
        <taxon>Heterotrichida</taxon>
        <taxon>Stentoridae</taxon>
        <taxon>Stentor</taxon>
    </lineage>
</organism>
<dbReference type="InterPro" id="IPR013126">
    <property type="entry name" value="Hsp_70_fam"/>
</dbReference>
<keyword evidence="4" id="KW-1185">Reference proteome</keyword>
<dbReference type="FunFam" id="3.90.640.10:FF:000002">
    <property type="entry name" value="Heat shock 70 kDa"/>
    <property type="match status" value="1"/>
</dbReference>
<dbReference type="GO" id="GO:0140662">
    <property type="term" value="F:ATP-dependent protein folding chaperone"/>
    <property type="evidence" value="ECO:0007669"/>
    <property type="project" value="InterPro"/>
</dbReference>
<dbReference type="OrthoDB" id="2401965at2759"/>
<dbReference type="PROSITE" id="PS01036">
    <property type="entry name" value="HSP70_3"/>
    <property type="match status" value="1"/>
</dbReference>
<dbReference type="PROSITE" id="PS00297">
    <property type="entry name" value="HSP70_1"/>
    <property type="match status" value="1"/>
</dbReference>
<evidence type="ECO:0000256" key="2">
    <source>
        <dbReference type="ARBA" id="ARBA00022840"/>
    </source>
</evidence>
<dbReference type="FunFam" id="3.30.30.30:FF:000001">
    <property type="entry name" value="heat shock 70 kDa protein-like"/>
    <property type="match status" value="1"/>
</dbReference>
<dbReference type="SUPFAM" id="SSF53067">
    <property type="entry name" value="Actin-like ATPase domain"/>
    <property type="match status" value="2"/>
</dbReference>
<name>A0A1R2B931_9CILI</name>
<evidence type="ECO:0000313" key="3">
    <source>
        <dbReference type="EMBL" id="OMJ73282.1"/>
    </source>
</evidence>
<dbReference type="InterPro" id="IPR043129">
    <property type="entry name" value="ATPase_NBD"/>
</dbReference>
<dbReference type="InterPro" id="IPR018181">
    <property type="entry name" value="Heat_shock_70_CS"/>
</dbReference>
<reference evidence="3 4" key="1">
    <citation type="submission" date="2016-11" db="EMBL/GenBank/DDBJ databases">
        <title>The macronuclear genome of Stentor coeruleus: a giant cell with tiny introns.</title>
        <authorList>
            <person name="Slabodnick M."/>
            <person name="Ruby J.G."/>
            <person name="Reiff S.B."/>
            <person name="Swart E.C."/>
            <person name="Gosai S."/>
            <person name="Prabakaran S."/>
            <person name="Witkowska E."/>
            <person name="Larue G.E."/>
            <person name="Fisher S."/>
            <person name="Freeman R.M."/>
            <person name="Gunawardena J."/>
            <person name="Chu W."/>
            <person name="Stover N.A."/>
            <person name="Gregory B.D."/>
            <person name="Nowacki M."/>
            <person name="Derisi J."/>
            <person name="Roy S.W."/>
            <person name="Marshall W.F."/>
            <person name="Sood P."/>
        </authorList>
    </citation>
    <scope>NUCLEOTIDE SEQUENCE [LARGE SCALE GENOMIC DNA]</scope>
    <source>
        <strain evidence="3">WM001</strain>
    </source>
</reference>
<gene>
    <name evidence="3" type="ORF">SteCoe_28064</name>
</gene>
<dbReference type="Gene3D" id="3.90.640.10">
    <property type="entry name" value="Actin, Chain A, domain 4"/>
    <property type="match status" value="1"/>
</dbReference>
<dbReference type="Gene3D" id="3.30.420.40">
    <property type="match status" value="2"/>
</dbReference>
<dbReference type="EMBL" id="MPUH01000833">
    <property type="protein sequence ID" value="OMJ73282.1"/>
    <property type="molecule type" value="Genomic_DNA"/>
</dbReference>
<evidence type="ECO:0000256" key="1">
    <source>
        <dbReference type="ARBA" id="ARBA00022741"/>
    </source>
</evidence>
<dbReference type="Proteomes" id="UP000187209">
    <property type="component" value="Unassembled WGS sequence"/>
</dbReference>
<keyword evidence="1" id="KW-0547">Nucleotide-binding</keyword>
<dbReference type="FunFam" id="3.30.420.40:FF:000026">
    <property type="entry name" value="Heat shock protein 70"/>
    <property type="match status" value="1"/>
</dbReference>
<keyword evidence="2" id="KW-0067">ATP-binding</keyword>
<protein>
    <submittedName>
        <fullName evidence="3">Uncharacterized protein</fullName>
    </submittedName>
</protein>
<dbReference type="PANTHER" id="PTHR19375">
    <property type="entry name" value="HEAT SHOCK PROTEIN 70KDA"/>
    <property type="match status" value="1"/>
</dbReference>
<dbReference type="Pfam" id="PF00012">
    <property type="entry name" value="HSP70"/>
    <property type="match status" value="1"/>
</dbReference>
<proteinExistence type="predicted"/>
<dbReference type="AlphaFoldDB" id="A0A1R2B931"/>
<comment type="caution">
    <text evidence="3">The sequence shown here is derived from an EMBL/GenBank/DDBJ whole genome shotgun (WGS) entry which is preliminary data.</text>
</comment>
<sequence>MSIFEPCIGIDLGTTYSCVGIWDNDKVVIIPNDLGSRTTPCYVAFTDTEHFIGDYAYNQAIRNPENTVFNTKRLIGREFDDPVVQADIKLYPFRVIRSPDNRPQIVVQYKGEEKAFYAEEISAMILIKMKEIAEAYLGRIVTQAVITVPAYFNYLQRQATNNAGIISGLDVKCIINEPTAAAIAYGLDKKSSSEMRILVFALGGKTLDVSILTIINSIFEIKSTSSNVNLGGEDFDNRLVKFCTEDFNKKNCVDIKNNNRALKRLRTACEKAKKILSYTSQASIEIDCLAGGYDYFITMTRENFEELNIDYFSECINSVEKVLNDAFLNKNQIHEVVLVGGSTRIPKIKQLLQEFFNGKSLCESINQEEVPAYGAAIQGANIS</sequence>
<evidence type="ECO:0000313" key="4">
    <source>
        <dbReference type="Proteomes" id="UP000187209"/>
    </source>
</evidence>